<organism evidence="2 3">
    <name type="scientific">Trichinella nativa</name>
    <dbReference type="NCBI Taxonomy" id="6335"/>
    <lineage>
        <taxon>Eukaryota</taxon>
        <taxon>Metazoa</taxon>
        <taxon>Ecdysozoa</taxon>
        <taxon>Nematoda</taxon>
        <taxon>Enoplea</taxon>
        <taxon>Dorylaimia</taxon>
        <taxon>Trichinellida</taxon>
        <taxon>Trichinellidae</taxon>
        <taxon>Trichinella</taxon>
    </lineage>
</organism>
<protein>
    <submittedName>
        <fullName evidence="2">Uncharacterized protein</fullName>
    </submittedName>
</protein>
<evidence type="ECO:0000313" key="3">
    <source>
        <dbReference type="Proteomes" id="UP000054721"/>
    </source>
</evidence>
<accession>A0A0V1LB13</accession>
<dbReference type="Proteomes" id="UP000054721">
    <property type="component" value="Unassembled WGS sequence"/>
</dbReference>
<keyword evidence="1" id="KW-1133">Transmembrane helix</keyword>
<gene>
    <name evidence="2" type="ORF">T02_14300</name>
</gene>
<keyword evidence="1" id="KW-0472">Membrane</keyword>
<sequence length="89" mass="10771">MQYFNVLLHTSHFISRALNMMFYLEVKLTDMQNYGYKYYGTYSIYYYAIAMVNMSLKYFALFNKFPFSKFCQCCLLHQLPEQLQNALNH</sequence>
<name>A0A0V1LB13_9BILA</name>
<reference evidence="2 3" key="1">
    <citation type="submission" date="2015-05" db="EMBL/GenBank/DDBJ databases">
        <title>Evolution of Trichinella species and genotypes.</title>
        <authorList>
            <person name="Korhonen P.K."/>
            <person name="Edoardo P."/>
            <person name="Giuseppe L.R."/>
            <person name="Gasser R.B."/>
        </authorList>
    </citation>
    <scope>NUCLEOTIDE SEQUENCE [LARGE SCALE GENOMIC DNA]</scope>
    <source>
        <strain evidence="2">ISS10</strain>
    </source>
</reference>
<dbReference type="EMBL" id="JYDW01000090">
    <property type="protein sequence ID" value="KRZ56646.1"/>
    <property type="molecule type" value="Genomic_DNA"/>
</dbReference>
<comment type="caution">
    <text evidence="2">The sequence shown here is derived from an EMBL/GenBank/DDBJ whole genome shotgun (WGS) entry which is preliminary data.</text>
</comment>
<keyword evidence="3" id="KW-1185">Reference proteome</keyword>
<evidence type="ECO:0000313" key="2">
    <source>
        <dbReference type="EMBL" id="KRZ56646.1"/>
    </source>
</evidence>
<proteinExistence type="predicted"/>
<feature type="transmembrane region" description="Helical" evidence="1">
    <location>
        <begin position="44"/>
        <end position="62"/>
    </location>
</feature>
<dbReference type="AlphaFoldDB" id="A0A0V1LB13"/>
<evidence type="ECO:0000256" key="1">
    <source>
        <dbReference type="SAM" id="Phobius"/>
    </source>
</evidence>
<keyword evidence="1" id="KW-0812">Transmembrane</keyword>